<dbReference type="InterPro" id="IPR050776">
    <property type="entry name" value="Ank_Repeat/CDKN_Inhibitor"/>
</dbReference>
<evidence type="ECO:0000256" key="1">
    <source>
        <dbReference type="ARBA" id="ARBA00022737"/>
    </source>
</evidence>
<evidence type="ECO:0008006" key="6">
    <source>
        <dbReference type="Google" id="ProtNLM"/>
    </source>
</evidence>
<proteinExistence type="predicted"/>
<gene>
    <name evidence="4" type="ORF">ACEWY4_007287</name>
</gene>
<sequence>MYTTIAASFPPHTSCCATGVVGMYSRSVSGGALSLLDRRQKLTCINFSLTYRFFMQMCCFDNLFEAGYGVNSSGDSWGQTPAHLAACGGQAFCLLWLLQRGADANHQDSTGETPFHKAARVGSLECLSALVACDAQLEICNNDGKTAEDLAWHYGFTECGRFLSTLRLTRHRKGCVTVPEERAFEAQRDTLSCTTIGQKRSLVSPDAQDGKKSRDW</sequence>
<evidence type="ECO:0000313" key="5">
    <source>
        <dbReference type="Proteomes" id="UP001591681"/>
    </source>
</evidence>
<dbReference type="Pfam" id="PF12796">
    <property type="entry name" value="Ank_2"/>
    <property type="match status" value="1"/>
</dbReference>
<name>A0ABD1KFU6_9TELE</name>
<keyword evidence="2 3" id="KW-0040">ANK repeat</keyword>
<feature type="repeat" description="ANK" evidence="3">
    <location>
        <begin position="110"/>
        <end position="142"/>
    </location>
</feature>
<dbReference type="Gene3D" id="1.25.40.20">
    <property type="entry name" value="Ankyrin repeat-containing domain"/>
    <property type="match status" value="1"/>
</dbReference>
<dbReference type="PROSITE" id="PS50088">
    <property type="entry name" value="ANK_REPEAT"/>
    <property type="match status" value="2"/>
</dbReference>
<dbReference type="InterPro" id="IPR002110">
    <property type="entry name" value="Ankyrin_rpt"/>
</dbReference>
<dbReference type="EMBL" id="JBHFQA010000006">
    <property type="protein sequence ID" value="KAL2098080.1"/>
    <property type="molecule type" value="Genomic_DNA"/>
</dbReference>
<dbReference type="PANTHER" id="PTHR24201:SF0">
    <property type="entry name" value="ANKYRIN REPEAT DOMAIN-CONTAINING PROTEIN 37"/>
    <property type="match status" value="1"/>
</dbReference>
<evidence type="ECO:0000256" key="2">
    <source>
        <dbReference type="ARBA" id="ARBA00023043"/>
    </source>
</evidence>
<keyword evidence="5" id="KW-1185">Reference proteome</keyword>
<keyword evidence="1" id="KW-0677">Repeat</keyword>
<dbReference type="Proteomes" id="UP001591681">
    <property type="component" value="Unassembled WGS sequence"/>
</dbReference>
<dbReference type="AlphaFoldDB" id="A0ABD1KFU6"/>
<dbReference type="InterPro" id="IPR036770">
    <property type="entry name" value="Ankyrin_rpt-contain_sf"/>
</dbReference>
<dbReference type="PROSITE" id="PS50297">
    <property type="entry name" value="ANK_REP_REGION"/>
    <property type="match status" value="1"/>
</dbReference>
<protein>
    <recommendedName>
        <fullName evidence="6">Ankyrin repeat domain 37</fullName>
    </recommendedName>
</protein>
<dbReference type="PANTHER" id="PTHR24201">
    <property type="entry name" value="ANK_REP_REGION DOMAIN-CONTAINING PROTEIN"/>
    <property type="match status" value="1"/>
</dbReference>
<comment type="caution">
    <text evidence="4">The sequence shown here is derived from an EMBL/GenBank/DDBJ whole genome shotgun (WGS) entry which is preliminary data.</text>
</comment>
<accession>A0ABD1KFU6</accession>
<dbReference type="SMART" id="SM00248">
    <property type="entry name" value="ANK"/>
    <property type="match status" value="2"/>
</dbReference>
<evidence type="ECO:0000256" key="3">
    <source>
        <dbReference type="PROSITE-ProRule" id="PRU00023"/>
    </source>
</evidence>
<evidence type="ECO:0000313" key="4">
    <source>
        <dbReference type="EMBL" id="KAL2098080.1"/>
    </source>
</evidence>
<dbReference type="SUPFAM" id="SSF48403">
    <property type="entry name" value="Ankyrin repeat"/>
    <property type="match status" value="1"/>
</dbReference>
<feature type="repeat" description="ANK" evidence="3">
    <location>
        <begin position="77"/>
        <end position="109"/>
    </location>
</feature>
<reference evidence="4 5" key="1">
    <citation type="submission" date="2024-09" db="EMBL/GenBank/DDBJ databases">
        <title>A chromosome-level genome assembly of Gray's grenadier anchovy, Coilia grayii.</title>
        <authorList>
            <person name="Fu Z."/>
        </authorList>
    </citation>
    <scope>NUCLEOTIDE SEQUENCE [LARGE SCALE GENOMIC DNA]</scope>
    <source>
        <strain evidence="4">G4</strain>
        <tissue evidence="4">Muscle</tissue>
    </source>
</reference>
<organism evidence="4 5">
    <name type="scientific">Coilia grayii</name>
    <name type="common">Gray's grenadier anchovy</name>
    <dbReference type="NCBI Taxonomy" id="363190"/>
    <lineage>
        <taxon>Eukaryota</taxon>
        <taxon>Metazoa</taxon>
        <taxon>Chordata</taxon>
        <taxon>Craniata</taxon>
        <taxon>Vertebrata</taxon>
        <taxon>Euteleostomi</taxon>
        <taxon>Actinopterygii</taxon>
        <taxon>Neopterygii</taxon>
        <taxon>Teleostei</taxon>
        <taxon>Clupei</taxon>
        <taxon>Clupeiformes</taxon>
        <taxon>Clupeoidei</taxon>
        <taxon>Engraulidae</taxon>
        <taxon>Coilinae</taxon>
        <taxon>Coilia</taxon>
    </lineage>
</organism>